<gene>
    <name evidence="4" type="ORF">GOODEAATRI_027454</name>
</gene>
<accession>A0ABV0ML56</accession>
<comment type="caution">
    <text evidence="4">The sequence shown here is derived from an EMBL/GenBank/DDBJ whole genome shotgun (WGS) entry which is preliminary data.</text>
</comment>
<dbReference type="PANTHER" id="PTHR23411">
    <property type="entry name" value="TAPASIN"/>
    <property type="match status" value="1"/>
</dbReference>
<feature type="region of interest" description="Disordered" evidence="2">
    <location>
        <begin position="132"/>
        <end position="152"/>
    </location>
</feature>
<dbReference type="Proteomes" id="UP001476798">
    <property type="component" value="Unassembled WGS sequence"/>
</dbReference>
<evidence type="ECO:0000313" key="5">
    <source>
        <dbReference type="Proteomes" id="UP001476798"/>
    </source>
</evidence>
<dbReference type="PROSITE" id="PS50835">
    <property type="entry name" value="IG_LIKE"/>
    <property type="match status" value="1"/>
</dbReference>
<dbReference type="InterPro" id="IPR036179">
    <property type="entry name" value="Ig-like_dom_sf"/>
</dbReference>
<dbReference type="EMBL" id="JAHRIO010003595">
    <property type="protein sequence ID" value="MEQ2159845.1"/>
    <property type="molecule type" value="Genomic_DNA"/>
</dbReference>
<keyword evidence="5" id="KW-1185">Reference proteome</keyword>
<dbReference type="InterPro" id="IPR013783">
    <property type="entry name" value="Ig-like_fold"/>
</dbReference>
<evidence type="ECO:0000256" key="1">
    <source>
        <dbReference type="ARBA" id="ARBA00023319"/>
    </source>
</evidence>
<reference evidence="4 5" key="1">
    <citation type="submission" date="2021-06" db="EMBL/GenBank/DDBJ databases">
        <authorList>
            <person name="Palmer J.M."/>
        </authorList>
    </citation>
    <scope>NUCLEOTIDE SEQUENCE [LARGE SCALE GENOMIC DNA]</scope>
    <source>
        <strain evidence="4 5">GA_2019</strain>
        <tissue evidence="4">Muscle</tissue>
    </source>
</reference>
<feature type="non-terminal residue" evidence="4">
    <location>
        <position position="1"/>
    </location>
</feature>
<dbReference type="SUPFAM" id="SSF48726">
    <property type="entry name" value="Immunoglobulin"/>
    <property type="match status" value="1"/>
</dbReference>
<feature type="region of interest" description="Disordered" evidence="2">
    <location>
        <begin position="11"/>
        <end position="48"/>
    </location>
</feature>
<dbReference type="InterPro" id="IPR050380">
    <property type="entry name" value="Immune_Resp_Modulators"/>
</dbReference>
<feature type="domain" description="Ig-like" evidence="3">
    <location>
        <begin position="59"/>
        <end position="123"/>
    </location>
</feature>
<keyword evidence="1" id="KW-0393">Immunoglobulin domain</keyword>
<evidence type="ECO:0000313" key="4">
    <source>
        <dbReference type="EMBL" id="MEQ2159845.1"/>
    </source>
</evidence>
<name>A0ABV0ML56_9TELE</name>
<evidence type="ECO:0000256" key="2">
    <source>
        <dbReference type="SAM" id="MobiDB-lite"/>
    </source>
</evidence>
<organism evidence="4 5">
    <name type="scientific">Goodea atripinnis</name>
    <dbReference type="NCBI Taxonomy" id="208336"/>
    <lineage>
        <taxon>Eukaryota</taxon>
        <taxon>Metazoa</taxon>
        <taxon>Chordata</taxon>
        <taxon>Craniata</taxon>
        <taxon>Vertebrata</taxon>
        <taxon>Euteleostomi</taxon>
        <taxon>Actinopterygii</taxon>
        <taxon>Neopterygii</taxon>
        <taxon>Teleostei</taxon>
        <taxon>Neoteleostei</taxon>
        <taxon>Acanthomorphata</taxon>
        <taxon>Ovalentaria</taxon>
        <taxon>Atherinomorphae</taxon>
        <taxon>Cyprinodontiformes</taxon>
        <taxon>Goodeidae</taxon>
        <taxon>Goodea</taxon>
    </lineage>
</organism>
<dbReference type="InterPro" id="IPR007110">
    <property type="entry name" value="Ig-like_dom"/>
</dbReference>
<dbReference type="Gene3D" id="2.60.40.10">
    <property type="entry name" value="Immunoglobulins"/>
    <property type="match status" value="1"/>
</dbReference>
<evidence type="ECO:0000259" key="3">
    <source>
        <dbReference type="PROSITE" id="PS50835"/>
    </source>
</evidence>
<dbReference type="Pfam" id="PF07654">
    <property type="entry name" value="C1-set"/>
    <property type="match status" value="1"/>
</dbReference>
<feature type="compositionally biased region" description="Basic and acidic residues" evidence="2">
    <location>
        <begin position="139"/>
        <end position="152"/>
    </location>
</feature>
<proteinExistence type="predicted"/>
<protein>
    <recommendedName>
        <fullName evidence="3">Ig-like domain-containing protein</fullName>
    </recommendedName>
</protein>
<feature type="compositionally biased region" description="Low complexity" evidence="2">
    <location>
        <begin position="14"/>
        <end position="26"/>
    </location>
</feature>
<dbReference type="InterPro" id="IPR003597">
    <property type="entry name" value="Ig_C1-set"/>
</dbReference>
<sequence length="152" mass="17039">EVKGLPLRLESVLEGGRQQQQQLGAEQEPRGAAEGRPLQLEQHPEAPCRPVEEVGQRQATLTVLPPSSEELQQGKATLMCLANKSFPSDWSLSWKVDGSSSSFTWEENRSRGVLQKDDLYSCRTLRLPADQWKKGSHTPVKETLRRDQCSQS</sequence>